<dbReference type="PANTHER" id="PTHR43064">
    <property type="entry name" value="PHOSPHORIBOSYLAMINOIMIDAZOLE CARBOXYLASE-RELATED"/>
    <property type="match status" value="1"/>
</dbReference>
<name>Q6AQ37_DESPS</name>
<dbReference type="InterPro" id="IPR039476">
    <property type="entry name" value="P2CMN_synthase_LarB"/>
</dbReference>
<organism evidence="2 3">
    <name type="scientific">Desulfotalea psychrophila (strain LSv54 / DSM 12343)</name>
    <dbReference type="NCBI Taxonomy" id="177439"/>
    <lineage>
        <taxon>Bacteria</taxon>
        <taxon>Pseudomonadati</taxon>
        <taxon>Thermodesulfobacteriota</taxon>
        <taxon>Desulfobulbia</taxon>
        <taxon>Desulfobulbales</taxon>
        <taxon>Desulfocapsaceae</taxon>
        <taxon>Desulfotalea</taxon>
    </lineage>
</organism>
<dbReference type="AlphaFoldDB" id="Q6AQ37"/>
<dbReference type="GO" id="GO:0006189">
    <property type="term" value="P:'de novo' IMP biosynthetic process"/>
    <property type="evidence" value="ECO:0007669"/>
    <property type="project" value="InterPro"/>
</dbReference>
<dbReference type="STRING" id="177439.DP0807"/>
<dbReference type="Proteomes" id="UP000000602">
    <property type="component" value="Chromosome"/>
</dbReference>
<sequence length="254" mass="26790">MNPHLLTEILGLLQDGTNSLEQTLKELKDFPAERVKDACIDHQREIRTGIPEVIYGAAKSVEQIITIARAQIATGGPVIATRVEREKAKQVQLVLPECHYHERASMLTCLERRATAPSFRGEALILCAGTSDIPVAEEARVTLEALGSPVKTIYDIGIAGLHRLLLHREVISQASVIIVVAGMEGALASVVGGLCTAPIIGVPTSVGYGASFGGVSALLTMLNSCAPGLAVVNIDNGFGAACMAFSINRQNPTG</sequence>
<dbReference type="KEGG" id="dps:DP0807"/>
<dbReference type="RefSeq" id="WP_011188052.1">
    <property type="nucleotide sequence ID" value="NC_006138.1"/>
</dbReference>
<dbReference type="GO" id="GO:0016787">
    <property type="term" value="F:hydrolase activity"/>
    <property type="evidence" value="ECO:0007669"/>
    <property type="project" value="InterPro"/>
</dbReference>
<dbReference type="EMBL" id="CR522870">
    <property type="protein sequence ID" value="CAG35536.1"/>
    <property type="molecule type" value="Genomic_DNA"/>
</dbReference>
<protein>
    <recommendedName>
        <fullName evidence="1">PurE domain-containing protein</fullName>
    </recommendedName>
</protein>
<dbReference type="Pfam" id="PF00731">
    <property type="entry name" value="AIRC"/>
    <property type="match status" value="1"/>
</dbReference>
<dbReference type="SMART" id="SM01001">
    <property type="entry name" value="AIRC"/>
    <property type="match status" value="1"/>
</dbReference>
<dbReference type="NCBIfam" id="NF033503">
    <property type="entry name" value="LarB"/>
    <property type="match status" value="1"/>
</dbReference>
<feature type="domain" description="PurE" evidence="1">
    <location>
        <begin position="121"/>
        <end position="253"/>
    </location>
</feature>
<proteinExistence type="predicted"/>
<dbReference type="Gene3D" id="3.40.50.1970">
    <property type="match status" value="1"/>
</dbReference>
<dbReference type="HOGENOM" id="CLU_065705_0_0_7"/>
<dbReference type="InterPro" id="IPR000031">
    <property type="entry name" value="PurE_dom"/>
</dbReference>
<accession>Q6AQ37</accession>
<dbReference type="SUPFAM" id="SSF52255">
    <property type="entry name" value="N5-CAIR mutase (phosphoribosylaminoimidazole carboxylase, PurE)"/>
    <property type="match status" value="1"/>
</dbReference>
<evidence type="ECO:0000313" key="2">
    <source>
        <dbReference type="EMBL" id="CAG35536.1"/>
    </source>
</evidence>
<dbReference type="OrthoDB" id="9782511at2"/>
<dbReference type="eggNOG" id="COG1691">
    <property type="taxonomic scope" value="Bacteria"/>
</dbReference>
<reference evidence="3" key="1">
    <citation type="journal article" date="2004" name="Environ. Microbiol.">
        <title>The genome of Desulfotalea psychrophila, a sulfate-reducing bacterium from permanently cold Arctic sediments.</title>
        <authorList>
            <person name="Rabus R."/>
            <person name="Ruepp A."/>
            <person name="Frickey T."/>
            <person name="Rattei T."/>
            <person name="Fartmann B."/>
            <person name="Stark M."/>
            <person name="Bauer M."/>
            <person name="Zibat A."/>
            <person name="Lombardot T."/>
            <person name="Becker I."/>
            <person name="Amann J."/>
            <person name="Gellner K."/>
            <person name="Teeling H."/>
            <person name="Leuschner W.D."/>
            <person name="Gloeckner F.-O."/>
            <person name="Lupas A.N."/>
            <person name="Amann R."/>
            <person name="Klenk H.-P."/>
        </authorList>
    </citation>
    <scope>NUCLEOTIDE SEQUENCE [LARGE SCALE GENOMIC DNA]</scope>
    <source>
        <strain evidence="3">DSM 12343 / LSv54</strain>
    </source>
</reference>
<evidence type="ECO:0000313" key="3">
    <source>
        <dbReference type="Proteomes" id="UP000000602"/>
    </source>
</evidence>
<keyword evidence="3" id="KW-1185">Reference proteome</keyword>
<evidence type="ECO:0000259" key="1">
    <source>
        <dbReference type="SMART" id="SM01001"/>
    </source>
</evidence>
<dbReference type="PANTHER" id="PTHR43064:SF1">
    <property type="entry name" value="SLL1489 PROTEIN"/>
    <property type="match status" value="1"/>
</dbReference>
<gene>
    <name evidence="2" type="ordered locus">DP0807</name>
</gene>